<dbReference type="AlphaFoldDB" id="A0A6A5QHI7"/>
<reference evidence="1" key="1">
    <citation type="journal article" date="2020" name="Stud. Mycol.">
        <title>101 Dothideomycetes genomes: a test case for predicting lifestyles and emergence of pathogens.</title>
        <authorList>
            <person name="Haridas S."/>
            <person name="Albert R."/>
            <person name="Binder M."/>
            <person name="Bloem J."/>
            <person name="Labutti K."/>
            <person name="Salamov A."/>
            <person name="Andreopoulos B."/>
            <person name="Baker S."/>
            <person name="Barry K."/>
            <person name="Bills G."/>
            <person name="Bluhm B."/>
            <person name="Cannon C."/>
            <person name="Castanera R."/>
            <person name="Culley D."/>
            <person name="Daum C."/>
            <person name="Ezra D."/>
            <person name="Gonzalez J."/>
            <person name="Henrissat B."/>
            <person name="Kuo A."/>
            <person name="Liang C."/>
            <person name="Lipzen A."/>
            <person name="Lutzoni F."/>
            <person name="Magnuson J."/>
            <person name="Mondo S."/>
            <person name="Nolan M."/>
            <person name="Ohm R."/>
            <person name="Pangilinan J."/>
            <person name="Park H.-J."/>
            <person name="Ramirez L."/>
            <person name="Alfaro M."/>
            <person name="Sun H."/>
            <person name="Tritt A."/>
            <person name="Yoshinaga Y."/>
            <person name="Zwiers L.-H."/>
            <person name="Turgeon B."/>
            <person name="Goodwin S."/>
            <person name="Spatafora J."/>
            <person name="Crous P."/>
            <person name="Grigoriev I."/>
        </authorList>
    </citation>
    <scope>NUCLEOTIDE SEQUENCE</scope>
    <source>
        <strain evidence="1">HMLAC05119</strain>
    </source>
</reference>
<proteinExistence type="predicted"/>
<sequence length="160" mass="17375">MLRSSPNCKPEALLSSSGALASGKVSTTATFRYGTNVTSSHLKHLGCEDGDLGGKGHYRHYSLLFLDRLMAWVAAPIGHLSQTHAALTLVPLARPPPRDLPYHNGLPTDKESCAHPDLRSTGAIHMPVELQSGNAYGGGCYSRKKHEGIYRRCETIGHDW</sequence>
<organism evidence="1 2">
    <name type="scientific">Ampelomyces quisqualis</name>
    <name type="common">Powdery mildew agent</name>
    <dbReference type="NCBI Taxonomy" id="50730"/>
    <lineage>
        <taxon>Eukaryota</taxon>
        <taxon>Fungi</taxon>
        <taxon>Dikarya</taxon>
        <taxon>Ascomycota</taxon>
        <taxon>Pezizomycotina</taxon>
        <taxon>Dothideomycetes</taxon>
        <taxon>Pleosporomycetidae</taxon>
        <taxon>Pleosporales</taxon>
        <taxon>Pleosporineae</taxon>
        <taxon>Phaeosphaeriaceae</taxon>
        <taxon>Ampelomyces</taxon>
    </lineage>
</organism>
<protein>
    <submittedName>
        <fullName evidence="1">Uncharacterized protein</fullName>
    </submittedName>
</protein>
<evidence type="ECO:0000313" key="1">
    <source>
        <dbReference type="EMBL" id="KAF1914869.1"/>
    </source>
</evidence>
<name>A0A6A5QHI7_AMPQU</name>
<dbReference type="Proteomes" id="UP000800096">
    <property type="component" value="Unassembled WGS sequence"/>
</dbReference>
<keyword evidence="2" id="KW-1185">Reference proteome</keyword>
<gene>
    <name evidence="1" type="ORF">BDU57DRAFT_306127</name>
</gene>
<dbReference type="EMBL" id="ML979137">
    <property type="protein sequence ID" value="KAF1914869.1"/>
    <property type="molecule type" value="Genomic_DNA"/>
</dbReference>
<evidence type="ECO:0000313" key="2">
    <source>
        <dbReference type="Proteomes" id="UP000800096"/>
    </source>
</evidence>
<accession>A0A6A5QHI7</accession>